<feature type="transmembrane region" description="Helical" evidence="9">
    <location>
        <begin position="478"/>
        <end position="497"/>
    </location>
</feature>
<keyword evidence="7 9" id="KW-1133">Transmembrane helix</keyword>
<sequence>MNNFINLINKNSFLKNIFQKKNNIKIFKIITLSISSILLVWLHFSVFGWHFSTKTKKQNLQKYSKTLKVAMTNSSIPNTFKATNQKNAIKATNGEYIAGFDIDLIKDVAERLEYNLEIHVFDFAGVLTALEQGTVDLAITTLSITDQRKENFIVSKAYTQTATSMVVRKKDDRFKEIVENKKIEYKDFCQKLKEKGAPQKPIKFVTVTSTAAIKMIEDEITNKDDIKSHVKKNNELTSPPACFQDVLQGKSDIFVIDSYLARCACQKEDDLVYFDMTSDDSKYSVCPQGLGIFLPKGEKEIRSLELKEKMDKILCDLKLVTKDENQSLQDIIDLKEKRKNLTKDNDKYNQIDNKIKKIESESETRLKTVFDNHKDMLSKSTTWHQIKETFPSYLEGLKTTLILAIDGLIIGFLFATSYTLIKNSQSHNKIILNINKGTTYFLDTFFFILKGIPVAAQAMLVFYGIGYLCKDLFEIKRLYAGLFVLVLNSLANINVILMQNIKFLDKGQIEAAHSLGMNQKQVFFSIIFPQTLKRSVPFIIQQFITNIKDSSFFAIIGIAELSWQAQSNMGSTFNPILPFVMISCFYLSIISIANLLDKIFSKNIINLNK</sequence>
<dbReference type="GO" id="GO:0005886">
    <property type="term" value="C:plasma membrane"/>
    <property type="evidence" value="ECO:0007669"/>
    <property type="project" value="UniProtKB-SubCell"/>
</dbReference>
<feature type="transmembrane region" description="Helical" evidence="9">
    <location>
        <begin position="575"/>
        <end position="596"/>
    </location>
</feature>
<dbReference type="EMBL" id="CP055264">
    <property type="protein sequence ID" value="QKX95553.1"/>
    <property type="molecule type" value="Genomic_DNA"/>
</dbReference>
<evidence type="ECO:0000256" key="6">
    <source>
        <dbReference type="ARBA" id="ARBA00022970"/>
    </source>
</evidence>
<gene>
    <name evidence="12" type="primary">artM</name>
    <name evidence="12" type="ORF">RP166_5750</name>
</gene>
<dbReference type="GO" id="GO:0055085">
    <property type="term" value="P:transmembrane transport"/>
    <property type="evidence" value="ECO:0007669"/>
    <property type="project" value="InterPro"/>
</dbReference>
<dbReference type="Pfam" id="PF00528">
    <property type="entry name" value="BPD_transp_1"/>
    <property type="match status" value="1"/>
</dbReference>
<dbReference type="Proteomes" id="UP000509122">
    <property type="component" value="Chromosome"/>
</dbReference>
<reference evidence="12 13" key="1">
    <citation type="submission" date="2020-06" db="EMBL/GenBank/DDBJ databases">
        <title>Complete genome sequence of Candidatus Phytoplasma asteris RP166.</title>
        <authorList>
            <person name="Cho S.-T."/>
            <person name="Zwolinska A."/>
            <person name="Huang W."/>
            <person name="Wouters R."/>
            <person name="Hogenhout S.A."/>
            <person name="Kuo C.-H."/>
        </authorList>
    </citation>
    <scope>NUCLEOTIDE SEQUENCE [LARGE SCALE GENOMIC DNA]</scope>
    <source>
        <strain evidence="12">RP166</strain>
    </source>
</reference>
<dbReference type="Gene3D" id="3.40.190.10">
    <property type="entry name" value="Periplasmic binding protein-like II"/>
    <property type="match status" value="2"/>
</dbReference>
<evidence type="ECO:0000256" key="2">
    <source>
        <dbReference type="ARBA" id="ARBA00010072"/>
    </source>
</evidence>
<dbReference type="Gene3D" id="1.10.3720.10">
    <property type="entry name" value="MetI-like"/>
    <property type="match status" value="1"/>
</dbReference>
<comment type="similarity">
    <text evidence="3">Belongs to the bacterial solute-binding protein 3 family.</text>
</comment>
<organism evidence="12 13">
    <name type="scientific">Rapeseed phyllody phytoplasma</name>
    <dbReference type="NCBI Taxonomy" id="2490543"/>
    <lineage>
        <taxon>Bacteria</taxon>
        <taxon>Bacillati</taxon>
        <taxon>Mycoplasmatota</taxon>
        <taxon>Mollicutes</taxon>
        <taxon>Acholeplasmatales</taxon>
        <taxon>Acholeplasmataceae</taxon>
        <taxon>Candidatus Phytoplasma</taxon>
        <taxon>16SrI (Aster yellows group)</taxon>
    </lineage>
</organism>
<dbReference type="Pfam" id="PF00497">
    <property type="entry name" value="SBP_bac_3"/>
    <property type="match status" value="1"/>
</dbReference>
<dbReference type="InterPro" id="IPR001638">
    <property type="entry name" value="Solute-binding_3/MltF_N"/>
</dbReference>
<dbReference type="SUPFAM" id="SSF53850">
    <property type="entry name" value="Periplasmic binding protein-like II"/>
    <property type="match status" value="1"/>
</dbReference>
<protein>
    <submittedName>
        <fullName evidence="12">ABC-type amino acid transport system, permease component</fullName>
    </submittedName>
</protein>
<dbReference type="PROSITE" id="PS01039">
    <property type="entry name" value="SBP_BACTERIAL_3"/>
    <property type="match status" value="1"/>
</dbReference>
<evidence type="ECO:0000256" key="10">
    <source>
        <dbReference type="SAM" id="Coils"/>
    </source>
</evidence>
<feature type="transmembrane region" description="Helical" evidence="9">
    <location>
        <begin position="29"/>
        <end position="51"/>
    </location>
</feature>
<evidence type="ECO:0000256" key="7">
    <source>
        <dbReference type="ARBA" id="ARBA00022989"/>
    </source>
</evidence>
<feature type="transmembrane region" description="Helical" evidence="9">
    <location>
        <begin position="441"/>
        <end position="466"/>
    </location>
</feature>
<evidence type="ECO:0000313" key="13">
    <source>
        <dbReference type="Proteomes" id="UP000509122"/>
    </source>
</evidence>
<dbReference type="CDD" id="cd06261">
    <property type="entry name" value="TM_PBP2"/>
    <property type="match status" value="1"/>
</dbReference>
<dbReference type="InterPro" id="IPR035906">
    <property type="entry name" value="MetI-like_sf"/>
</dbReference>
<keyword evidence="6" id="KW-0029">Amino-acid transport</keyword>
<comment type="subcellular location">
    <subcellularLocation>
        <location evidence="9">Cell membrane</location>
        <topology evidence="9">Multi-pass membrane protein</topology>
    </subcellularLocation>
    <subcellularLocation>
        <location evidence="1">Membrane</location>
        <topology evidence="1">Multi-pass membrane protein</topology>
    </subcellularLocation>
</comment>
<dbReference type="InterPro" id="IPR000515">
    <property type="entry name" value="MetI-like"/>
</dbReference>
<keyword evidence="4 9" id="KW-0812">Transmembrane</keyword>
<dbReference type="KEGG" id="rphy:RP166_5750"/>
<name>A0A859IA73_9MOLU</name>
<keyword evidence="10" id="KW-0175">Coiled coil</keyword>
<evidence type="ECO:0000256" key="9">
    <source>
        <dbReference type="RuleBase" id="RU363032"/>
    </source>
</evidence>
<dbReference type="InterPro" id="IPR018313">
    <property type="entry name" value="SBP_3_CS"/>
</dbReference>
<keyword evidence="5" id="KW-0732">Signal</keyword>
<keyword evidence="8 9" id="KW-0472">Membrane</keyword>
<comment type="similarity">
    <text evidence="2">Belongs to the binding-protein-dependent transport system permease family. HisMQ subfamily.</text>
</comment>
<dbReference type="SMART" id="SM00062">
    <property type="entry name" value="PBPb"/>
    <property type="match status" value="1"/>
</dbReference>
<dbReference type="PROSITE" id="PS50928">
    <property type="entry name" value="ABC_TM1"/>
    <property type="match status" value="1"/>
</dbReference>
<evidence type="ECO:0000256" key="3">
    <source>
        <dbReference type="ARBA" id="ARBA00010333"/>
    </source>
</evidence>
<proteinExistence type="inferred from homology"/>
<feature type="domain" description="ABC transmembrane type-1" evidence="11">
    <location>
        <begin position="397"/>
        <end position="597"/>
    </location>
</feature>
<accession>A0A859IA73</accession>
<evidence type="ECO:0000256" key="1">
    <source>
        <dbReference type="ARBA" id="ARBA00004141"/>
    </source>
</evidence>
<evidence type="ECO:0000256" key="5">
    <source>
        <dbReference type="ARBA" id="ARBA00022729"/>
    </source>
</evidence>
<dbReference type="InterPro" id="IPR043429">
    <property type="entry name" value="ArtM/GltK/GlnP/TcyL/YhdX-like"/>
</dbReference>
<dbReference type="AlphaFoldDB" id="A0A859IA73"/>
<dbReference type="PANTHER" id="PTHR30614">
    <property type="entry name" value="MEMBRANE COMPONENT OF AMINO ACID ABC TRANSPORTER"/>
    <property type="match status" value="1"/>
</dbReference>
<dbReference type="PANTHER" id="PTHR30614:SF20">
    <property type="entry name" value="GLUTAMINE TRANSPORT SYSTEM PERMEASE PROTEIN GLNP"/>
    <property type="match status" value="1"/>
</dbReference>
<feature type="transmembrane region" description="Helical" evidence="9">
    <location>
        <begin position="401"/>
        <end position="421"/>
    </location>
</feature>
<evidence type="ECO:0000256" key="8">
    <source>
        <dbReference type="ARBA" id="ARBA00023136"/>
    </source>
</evidence>
<dbReference type="GO" id="GO:0006865">
    <property type="term" value="P:amino acid transport"/>
    <property type="evidence" value="ECO:0007669"/>
    <property type="project" value="UniProtKB-KW"/>
</dbReference>
<feature type="coiled-coil region" evidence="10">
    <location>
        <begin position="331"/>
        <end position="361"/>
    </location>
</feature>
<evidence type="ECO:0000259" key="11">
    <source>
        <dbReference type="PROSITE" id="PS50928"/>
    </source>
</evidence>
<evidence type="ECO:0000313" key="12">
    <source>
        <dbReference type="EMBL" id="QKX95553.1"/>
    </source>
</evidence>
<keyword evidence="9" id="KW-0813">Transport</keyword>
<evidence type="ECO:0000256" key="4">
    <source>
        <dbReference type="ARBA" id="ARBA00022692"/>
    </source>
</evidence>
<dbReference type="SUPFAM" id="SSF161098">
    <property type="entry name" value="MetI-like"/>
    <property type="match status" value="1"/>
</dbReference>